<dbReference type="SUPFAM" id="SSF46609">
    <property type="entry name" value="Fe,Mn superoxide dismutase (SOD), N-terminal domain"/>
    <property type="match status" value="1"/>
</dbReference>
<dbReference type="PRINTS" id="PR01703">
    <property type="entry name" value="MNSODISMTASE"/>
</dbReference>
<dbReference type="InterPro" id="IPR036324">
    <property type="entry name" value="Mn/Fe_SOD_N_sf"/>
</dbReference>
<feature type="domain" description="Manganese/iron superoxide dismutase N-terminal" evidence="7">
    <location>
        <begin position="3"/>
        <end position="90"/>
    </location>
</feature>
<evidence type="ECO:0000256" key="3">
    <source>
        <dbReference type="ARBA" id="ARBA00022723"/>
    </source>
</evidence>
<evidence type="ECO:0000313" key="9">
    <source>
        <dbReference type="EMBL" id="GAN35841.1"/>
    </source>
</evidence>
<organism evidence="9 10">
    <name type="scientific">Lacticaseibacillus paracasei NRIC 0644</name>
    <dbReference type="NCBI Taxonomy" id="1435038"/>
    <lineage>
        <taxon>Bacteria</taxon>
        <taxon>Bacillati</taxon>
        <taxon>Bacillota</taxon>
        <taxon>Bacilli</taxon>
        <taxon>Lactobacillales</taxon>
        <taxon>Lactobacillaceae</taxon>
        <taxon>Lacticaseibacillus</taxon>
    </lineage>
</organism>
<dbReference type="Pfam" id="PF00081">
    <property type="entry name" value="Sod_Fe_N"/>
    <property type="match status" value="1"/>
</dbReference>
<dbReference type="FunFam" id="1.10.287.990:FF:000001">
    <property type="entry name" value="Superoxide dismutase"/>
    <property type="match status" value="1"/>
</dbReference>
<feature type="binding site" evidence="5">
    <location>
        <position position="27"/>
    </location>
    <ligand>
        <name>Mn(2+)</name>
        <dbReference type="ChEBI" id="CHEBI:29035"/>
    </ligand>
</feature>
<gene>
    <name evidence="9" type="ORF">LC0644_0430</name>
</gene>
<dbReference type="Gene3D" id="1.10.287.990">
    <property type="entry name" value="Fe,Mn superoxide dismutase (SOD) domain"/>
    <property type="match status" value="1"/>
</dbReference>
<comment type="similarity">
    <text evidence="1 6">Belongs to the iron/manganese superoxide dismutase family.</text>
</comment>
<dbReference type="PROSITE" id="PS00088">
    <property type="entry name" value="SOD_MN"/>
    <property type="match status" value="1"/>
</dbReference>
<keyword evidence="3 5" id="KW-0479">Metal-binding</keyword>
<proteinExistence type="inferred from homology"/>
<comment type="catalytic activity">
    <reaction evidence="6">
        <text>2 superoxide + 2 H(+) = H2O2 + O2</text>
        <dbReference type="Rhea" id="RHEA:20696"/>
        <dbReference type="ChEBI" id="CHEBI:15378"/>
        <dbReference type="ChEBI" id="CHEBI:15379"/>
        <dbReference type="ChEBI" id="CHEBI:16240"/>
        <dbReference type="ChEBI" id="CHEBI:18421"/>
        <dbReference type="EC" id="1.15.1.1"/>
    </reaction>
</comment>
<dbReference type="Gene3D" id="3.55.40.20">
    <property type="entry name" value="Iron/manganese superoxide dismutase, C-terminal domain"/>
    <property type="match status" value="1"/>
</dbReference>
<evidence type="ECO:0000256" key="4">
    <source>
        <dbReference type="ARBA" id="ARBA00023002"/>
    </source>
</evidence>
<dbReference type="GO" id="GO:0046872">
    <property type="term" value="F:metal ion binding"/>
    <property type="evidence" value="ECO:0007669"/>
    <property type="project" value="UniProtKB-KW"/>
</dbReference>
<comment type="caution">
    <text evidence="9">The sequence shown here is derived from an EMBL/GenBank/DDBJ whole genome shotgun (WGS) entry which is preliminary data.</text>
</comment>
<evidence type="ECO:0000313" key="10">
    <source>
        <dbReference type="Proteomes" id="UP000032552"/>
    </source>
</evidence>
<sequence>MTFVLPDLPFDYAALEPYIDATTMHLHHDKHHQTYIDKLNASLDGVPQAAGKSIEQLLTGLDALPESVRGSVRNNGGGHYNHSLFWTMLSPESTIKPDGQLLADLESTFDSFDNFKAEFSQAALSVFGSGWAWLVKDNATLKIVTTANQDSPITYHQYPLLGLDVWEHAYYLHYQNRRPEYVDAFFKVINWQTVENRLMHPDTNA</sequence>
<dbReference type="AlphaFoldDB" id="A0A0C9PLK8"/>
<name>A0A0C9PLK8_LACPA</name>
<dbReference type="InterPro" id="IPR019832">
    <property type="entry name" value="Mn/Fe_SOD_C"/>
</dbReference>
<dbReference type="RefSeq" id="WP_045625627.1">
    <property type="nucleotide sequence ID" value="NZ_BAYM01000030.1"/>
</dbReference>
<dbReference type="InterPro" id="IPR019833">
    <property type="entry name" value="Mn/Fe_SOD_BS"/>
</dbReference>
<dbReference type="SUPFAM" id="SSF54719">
    <property type="entry name" value="Fe,Mn superoxide dismutase (SOD), C-terminal domain"/>
    <property type="match status" value="1"/>
</dbReference>
<dbReference type="GO" id="GO:0004784">
    <property type="term" value="F:superoxide dismutase activity"/>
    <property type="evidence" value="ECO:0007669"/>
    <property type="project" value="UniProtKB-EC"/>
</dbReference>
<evidence type="ECO:0000256" key="6">
    <source>
        <dbReference type="RuleBase" id="RU000414"/>
    </source>
</evidence>
<evidence type="ECO:0000259" key="7">
    <source>
        <dbReference type="Pfam" id="PF00081"/>
    </source>
</evidence>
<dbReference type="GO" id="GO:0005737">
    <property type="term" value="C:cytoplasm"/>
    <property type="evidence" value="ECO:0007669"/>
    <property type="project" value="TreeGrafter"/>
</dbReference>
<dbReference type="Proteomes" id="UP000032552">
    <property type="component" value="Unassembled WGS sequence"/>
</dbReference>
<dbReference type="FunFam" id="3.55.40.20:FF:000001">
    <property type="entry name" value="Superoxide dismutase"/>
    <property type="match status" value="1"/>
</dbReference>
<feature type="domain" description="Manganese/iron superoxide dismutase C-terminal" evidence="8">
    <location>
        <begin position="97"/>
        <end position="197"/>
    </location>
</feature>
<dbReference type="PANTHER" id="PTHR43595">
    <property type="entry name" value="37S RIBOSOMAL PROTEIN S26, MITOCHONDRIAL"/>
    <property type="match status" value="1"/>
</dbReference>
<protein>
    <recommendedName>
        <fullName evidence="2 6">Superoxide dismutase</fullName>
        <ecNumber evidence="2 6">1.15.1.1</ecNumber>
    </recommendedName>
</protein>
<keyword evidence="4 6" id="KW-0560">Oxidoreductase</keyword>
<feature type="binding site" evidence="5">
    <location>
        <position position="164"/>
    </location>
    <ligand>
        <name>Mn(2+)</name>
        <dbReference type="ChEBI" id="CHEBI:29035"/>
    </ligand>
</feature>
<dbReference type="InterPro" id="IPR001189">
    <property type="entry name" value="Mn/Fe_SOD"/>
</dbReference>
<feature type="binding site" evidence="5">
    <location>
        <position position="168"/>
    </location>
    <ligand>
        <name>Mn(2+)</name>
        <dbReference type="ChEBI" id="CHEBI:29035"/>
    </ligand>
</feature>
<evidence type="ECO:0000256" key="1">
    <source>
        <dbReference type="ARBA" id="ARBA00008714"/>
    </source>
</evidence>
<dbReference type="EMBL" id="BAYM01000030">
    <property type="protein sequence ID" value="GAN35841.1"/>
    <property type="molecule type" value="Genomic_DNA"/>
</dbReference>
<dbReference type="InterPro" id="IPR019831">
    <property type="entry name" value="Mn/Fe_SOD_N"/>
</dbReference>
<accession>A0A0C9PLK8</accession>
<reference evidence="10" key="1">
    <citation type="submission" date="2014-05" db="EMBL/GenBank/DDBJ databases">
        <title>Whole genome sequencing of Lactobacillus casei NRIC0644.</title>
        <authorList>
            <person name="Atarashi H."/>
            <person name="Yoshida Y."/>
            <person name="Fujimura S."/>
            <person name="Tanaka N."/>
            <person name="Shiwa Y."/>
            <person name="Yoshikawa H."/>
            <person name="Okada S."/>
            <person name="Nakagawa J."/>
        </authorList>
    </citation>
    <scope>NUCLEOTIDE SEQUENCE [LARGE SCALE GENOMIC DNA]</scope>
    <source>
        <strain evidence="10">NRIC0644</strain>
    </source>
</reference>
<feature type="binding site" evidence="5">
    <location>
        <position position="82"/>
    </location>
    <ligand>
        <name>Mn(2+)</name>
        <dbReference type="ChEBI" id="CHEBI:29035"/>
    </ligand>
</feature>
<dbReference type="Pfam" id="PF02777">
    <property type="entry name" value="Sod_Fe_C"/>
    <property type="match status" value="1"/>
</dbReference>
<dbReference type="PANTHER" id="PTHR43595:SF2">
    <property type="entry name" value="SMALL RIBOSOMAL SUBUNIT PROTEIN MS42"/>
    <property type="match status" value="1"/>
</dbReference>
<evidence type="ECO:0000259" key="8">
    <source>
        <dbReference type="Pfam" id="PF02777"/>
    </source>
</evidence>
<comment type="function">
    <text evidence="6">Destroys radicals which are normally produced within the cells and which are toxic to biological systems.</text>
</comment>
<dbReference type="PIRSF" id="PIRSF000349">
    <property type="entry name" value="SODismutase"/>
    <property type="match status" value="1"/>
</dbReference>
<evidence type="ECO:0000256" key="5">
    <source>
        <dbReference type="PIRSR" id="PIRSR000349-1"/>
    </source>
</evidence>
<evidence type="ECO:0000256" key="2">
    <source>
        <dbReference type="ARBA" id="ARBA00012682"/>
    </source>
</evidence>
<dbReference type="EC" id="1.15.1.1" evidence="2 6"/>
<dbReference type="InterPro" id="IPR036314">
    <property type="entry name" value="SOD_C_sf"/>
</dbReference>